<evidence type="ECO:0000256" key="1">
    <source>
        <dbReference type="ARBA" id="ARBA00004418"/>
    </source>
</evidence>
<name>A0ABT5K1I2_9BURK</name>
<evidence type="ECO:0000313" key="10">
    <source>
        <dbReference type="Proteomes" id="UP001221208"/>
    </source>
</evidence>
<keyword evidence="6" id="KW-0574">Periplasm</keyword>
<evidence type="ECO:0000256" key="4">
    <source>
        <dbReference type="ARBA" id="ARBA00013964"/>
    </source>
</evidence>
<comment type="caution">
    <text evidence="9">The sequence shown here is derived from an EMBL/GenBank/DDBJ whole genome shotgun (WGS) entry which is preliminary data.</text>
</comment>
<evidence type="ECO:0000256" key="5">
    <source>
        <dbReference type="ARBA" id="ARBA00022729"/>
    </source>
</evidence>
<comment type="similarity">
    <text evidence="3">Belongs to the AlgF family.</text>
</comment>
<evidence type="ECO:0000256" key="2">
    <source>
        <dbReference type="ARBA" id="ARBA00005182"/>
    </source>
</evidence>
<evidence type="ECO:0000313" key="9">
    <source>
        <dbReference type="EMBL" id="MDC8758290.1"/>
    </source>
</evidence>
<protein>
    <recommendedName>
        <fullName evidence="4">Alginate biosynthesis protein AlgF</fullName>
    </recommendedName>
</protein>
<dbReference type="Proteomes" id="UP001221208">
    <property type="component" value="Unassembled WGS sequence"/>
</dbReference>
<evidence type="ECO:0000256" key="7">
    <source>
        <dbReference type="ARBA" id="ARBA00022841"/>
    </source>
</evidence>
<proteinExistence type="inferred from homology"/>
<evidence type="ECO:0000256" key="6">
    <source>
        <dbReference type="ARBA" id="ARBA00022764"/>
    </source>
</evidence>
<dbReference type="EMBL" id="JAQQXR010000004">
    <property type="protein sequence ID" value="MDC8758290.1"/>
    <property type="molecule type" value="Genomic_DNA"/>
</dbReference>
<comment type="pathway">
    <text evidence="2">Glycan biosynthesis; alginate biosynthesis.</text>
</comment>
<sequence>MTILKTLLCAAACGHAALAGAQQTELARLYAAQPPAGAAFVRAVNATGQPLRVALGAGAAEQELAPRGRIASAYRVVDAARPLALTVNGAAAGAPLTLAPDTFASVVVRAAGTGHTLQTIADTAGNRDGLRAELRFYNLAPACVARLALADGAAVFEQVAEGQSRQRAINPVAATVVGQCGDGAGQRLTLPALKAADHYSIFLLGGAVLAGQLAQTEPYQGAR</sequence>
<evidence type="ECO:0000256" key="3">
    <source>
        <dbReference type="ARBA" id="ARBA00010033"/>
    </source>
</evidence>
<feature type="chain" id="PRO_5046941144" description="Alginate biosynthesis protein AlgF" evidence="8">
    <location>
        <begin position="22"/>
        <end position="223"/>
    </location>
</feature>
<reference evidence="9 10" key="1">
    <citation type="submission" date="2022-10" db="EMBL/GenBank/DDBJ databases">
        <title>Janthinobacterium sp. hw3 Genome sequencing.</title>
        <authorList>
            <person name="Park S."/>
        </authorList>
    </citation>
    <scope>NUCLEOTIDE SEQUENCE [LARGE SCALE GENOMIC DNA]</scope>
    <source>
        <strain evidence="10">hw3</strain>
    </source>
</reference>
<gene>
    <name evidence="9" type="ORF">OIK44_11885</name>
</gene>
<dbReference type="Pfam" id="PF11182">
    <property type="entry name" value="AlgF"/>
    <property type="match status" value="1"/>
</dbReference>
<keyword evidence="10" id="KW-1185">Reference proteome</keyword>
<keyword evidence="7" id="KW-0016">Alginate biosynthesis</keyword>
<dbReference type="InterPro" id="IPR035422">
    <property type="entry name" value="AlgF"/>
</dbReference>
<accession>A0ABT5K1I2</accession>
<feature type="signal peptide" evidence="8">
    <location>
        <begin position="1"/>
        <end position="21"/>
    </location>
</feature>
<keyword evidence="5 8" id="KW-0732">Signal</keyword>
<organism evidence="9 10">
    <name type="scientific">Janthinobacterium fluminis</name>
    <dbReference type="NCBI Taxonomy" id="2987524"/>
    <lineage>
        <taxon>Bacteria</taxon>
        <taxon>Pseudomonadati</taxon>
        <taxon>Pseudomonadota</taxon>
        <taxon>Betaproteobacteria</taxon>
        <taxon>Burkholderiales</taxon>
        <taxon>Oxalobacteraceae</taxon>
        <taxon>Janthinobacterium</taxon>
    </lineage>
</organism>
<evidence type="ECO:0000256" key="8">
    <source>
        <dbReference type="SAM" id="SignalP"/>
    </source>
</evidence>
<comment type="subcellular location">
    <subcellularLocation>
        <location evidence="1">Periplasm</location>
    </subcellularLocation>
</comment>
<dbReference type="RefSeq" id="WP_273670966.1">
    <property type="nucleotide sequence ID" value="NZ_JAQQXR010000004.1"/>
</dbReference>